<dbReference type="AlphaFoldDB" id="A0A1H6I7J7"/>
<keyword evidence="1" id="KW-1133">Transmembrane helix</keyword>
<sequence length="323" mass="33683">MNSISKSQLAALLLIADMFELFCFSGNMSLQTLYGVLAGIALQLLAALVLAAKGTELKKCAAVFYLAYTVFFGGTLFSALWRTSGAVYIPSESGSGVSGRLLTAGLIALVCLYSSSTGIKPVARAAVIAAAAGILCLGIDFISAVLNAEWGNITVPEKRGLFYEIARGAALSGSLGSLVVLSGAVKGERSKAFVWYFAAKAIVSAVLILTVLAVSGGIMSVTPFPVITAAQLSQPFDAQRIDALFLVIFAVFAVFSAALQVMTGAYLIKQIFPRFVRWRSSMVIVFIIGAALMISGRELLPVRACAAAAALIFAPLGAKKSAA</sequence>
<evidence type="ECO:0000313" key="2">
    <source>
        <dbReference type="EMBL" id="SEH44683.1"/>
    </source>
</evidence>
<feature type="transmembrane region" description="Helical" evidence="1">
    <location>
        <begin position="275"/>
        <end position="294"/>
    </location>
</feature>
<feature type="transmembrane region" description="Helical" evidence="1">
    <location>
        <begin position="300"/>
        <end position="318"/>
    </location>
</feature>
<name>A0A1H6I7J7_RUMFL</name>
<dbReference type="Proteomes" id="UP000183190">
    <property type="component" value="Unassembled WGS sequence"/>
</dbReference>
<dbReference type="OrthoDB" id="1820051at2"/>
<organism evidence="2 3">
    <name type="scientific">Ruminococcus flavefaciens</name>
    <dbReference type="NCBI Taxonomy" id="1265"/>
    <lineage>
        <taxon>Bacteria</taxon>
        <taxon>Bacillati</taxon>
        <taxon>Bacillota</taxon>
        <taxon>Clostridia</taxon>
        <taxon>Eubacteriales</taxon>
        <taxon>Oscillospiraceae</taxon>
        <taxon>Ruminococcus</taxon>
    </lineage>
</organism>
<gene>
    <name evidence="2" type="ORF">SAMN02910265_00655</name>
</gene>
<evidence type="ECO:0000256" key="1">
    <source>
        <dbReference type="SAM" id="Phobius"/>
    </source>
</evidence>
<feature type="transmembrane region" description="Helical" evidence="1">
    <location>
        <begin position="165"/>
        <end position="185"/>
    </location>
</feature>
<dbReference type="EMBL" id="FNWV01000002">
    <property type="protein sequence ID" value="SEH44683.1"/>
    <property type="molecule type" value="Genomic_DNA"/>
</dbReference>
<feature type="transmembrane region" description="Helical" evidence="1">
    <location>
        <begin position="125"/>
        <end position="145"/>
    </location>
</feature>
<feature type="transmembrane region" description="Helical" evidence="1">
    <location>
        <begin position="93"/>
        <end position="113"/>
    </location>
</feature>
<feature type="transmembrane region" description="Helical" evidence="1">
    <location>
        <begin position="63"/>
        <end position="81"/>
    </location>
</feature>
<reference evidence="2 3" key="1">
    <citation type="submission" date="2016-10" db="EMBL/GenBank/DDBJ databases">
        <authorList>
            <person name="de Groot N.N."/>
        </authorList>
    </citation>
    <scope>NUCLEOTIDE SEQUENCE [LARGE SCALE GENOMIC DNA]</scope>
    <source>
        <strain evidence="2 3">YAD2003</strain>
    </source>
</reference>
<feature type="transmembrane region" description="Helical" evidence="1">
    <location>
        <begin position="197"/>
        <end position="224"/>
    </location>
</feature>
<proteinExistence type="predicted"/>
<protein>
    <submittedName>
        <fullName evidence="2">Uncharacterized protein</fullName>
    </submittedName>
</protein>
<accession>A0A1H6I7J7</accession>
<dbReference type="RefSeq" id="WP_074714476.1">
    <property type="nucleotide sequence ID" value="NZ_FNWV01000002.1"/>
</dbReference>
<keyword evidence="1" id="KW-0472">Membrane</keyword>
<feature type="transmembrane region" description="Helical" evidence="1">
    <location>
        <begin position="244"/>
        <end position="268"/>
    </location>
</feature>
<evidence type="ECO:0000313" key="3">
    <source>
        <dbReference type="Proteomes" id="UP000183190"/>
    </source>
</evidence>
<feature type="transmembrane region" description="Helical" evidence="1">
    <location>
        <begin position="33"/>
        <end position="51"/>
    </location>
</feature>
<keyword evidence="1" id="KW-0812">Transmembrane</keyword>